<dbReference type="PANTHER" id="PTHR43481">
    <property type="entry name" value="FRUCTOSE-1-PHOSPHATE PHOSPHATASE"/>
    <property type="match status" value="1"/>
</dbReference>
<evidence type="ECO:0000313" key="2">
    <source>
        <dbReference type="Proteomes" id="UP000038010"/>
    </source>
</evidence>
<dbReference type="InterPro" id="IPR006439">
    <property type="entry name" value="HAD-SF_hydro_IA"/>
</dbReference>
<proteinExistence type="predicted"/>
<dbReference type="NCBIfam" id="TIGR01509">
    <property type="entry name" value="HAD-SF-IA-v3"/>
    <property type="match status" value="1"/>
</dbReference>
<dbReference type="OrthoDB" id="40579at2759"/>
<sequence>MGSLGDSTASFSAPTEVISADGLLFDFDGTIIDSTEAIVKHWQRLGHEMGVDPEVILATSHGRRSIDVLRLYDESKANWEYISELEGRIPKEFGQDADEIPGARSLLHNLDAAHAPWAVVTSGTRALITGWIERLKLAKPEVLVVAEEVSNGKPDPEGYLLGRERLGLQDKQNMIVFEDAPSGIRAGKAAGFRVVGLATTHTLEQVRKAGADWIIKDLRSISLKSVENGVISIAIHDALVDS</sequence>
<dbReference type="CDD" id="cd07527">
    <property type="entry name" value="HAD_ScGPP-like"/>
    <property type="match status" value="1"/>
</dbReference>
<dbReference type="Pfam" id="PF13419">
    <property type="entry name" value="HAD_2"/>
    <property type="match status" value="1"/>
</dbReference>
<dbReference type="InterPro" id="IPR041492">
    <property type="entry name" value="HAD_2"/>
</dbReference>
<reference evidence="1 2" key="1">
    <citation type="submission" date="2015-06" db="EMBL/GenBank/DDBJ databases">
        <title>Draft genome of the ant-associated black yeast Phialophora attae CBS 131958.</title>
        <authorList>
            <person name="Moreno L.F."/>
            <person name="Stielow B.J."/>
            <person name="de Hoog S."/>
            <person name="Vicente V.A."/>
            <person name="Weiss V.A."/>
            <person name="de Vries M."/>
            <person name="Cruz L.M."/>
            <person name="Souza E.M."/>
        </authorList>
    </citation>
    <scope>NUCLEOTIDE SEQUENCE [LARGE SCALE GENOMIC DNA]</scope>
    <source>
        <strain evidence="1 2">CBS 131958</strain>
    </source>
</reference>
<dbReference type="SFLD" id="SFLDS00003">
    <property type="entry name" value="Haloacid_Dehalogenase"/>
    <property type="match status" value="1"/>
</dbReference>
<organism evidence="1 2">
    <name type="scientific">Cyphellophora attinorum</name>
    <dbReference type="NCBI Taxonomy" id="1664694"/>
    <lineage>
        <taxon>Eukaryota</taxon>
        <taxon>Fungi</taxon>
        <taxon>Dikarya</taxon>
        <taxon>Ascomycota</taxon>
        <taxon>Pezizomycotina</taxon>
        <taxon>Eurotiomycetes</taxon>
        <taxon>Chaetothyriomycetidae</taxon>
        <taxon>Chaetothyriales</taxon>
        <taxon>Cyphellophoraceae</taxon>
        <taxon>Cyphellophora</taxon>
    </lineage>
</organism>
<dbReference type="GeneID" id="28733674"/>
<dbReference type="EMBL" id="LFJN01000006">
    <property type="protein sequence ID" value="KPI42636.1"/>
    <property type="molecule type" value="Genomic_DNA"/>
</dbReference>
<dbReference type="InterPro" id="IPR023198">
    <property type="entry name" value="PGP-like_dom2"/>
</dbReference>
<dbReference type="InterPro" id="IPR023214">
    <property type="entry name" value="HAD_sf"/>
</dbReference>
<dbReference type="GO" id="GO:0050308">
    <property type="term" value="F:sugar-phosphatase activity"/>
    <property type="evidence" value="ECO:0007669"/>
    <property type="project" value="TreeGrafter"/>
</dbReference>
<dbReference type="SFLD" id="SFLDG01129">
    <property type="entry name" value="C1.5:_HAD__Beta-PGM__Phosphata"/>
    <property type="match status" value="1"/>
</dbReference>
<dbReference type="InterPro" id="IPR036412">
    <property type="entry name" value="HAD-like_sf"/>
</dbReference>
<dbReference type="Proteomes" id="UP000038010">
    <property type="component" value="Unassembled WGS sequence"/>
</dbReference>
<evidence type="ECO:0000313" key="1">
    <source>
        <dbReference type="EMBL" id="KPI42636.1"/>
    </source>
</evidence>
<dbReference type="PANTHER" id="PTHR43481:SF4">
    <property type="entry name" value="GLYCEROL-1-PHOSPHATE PHOSPHOHYDROLASE 1-RELATED"/>
    <property type="match status" value="1"/>
</dbReference>
<dbReference type="Gene3D" id="3.40.50.1000">
    <property type="entry name" value="HAD superfamily/HAD-like"/>
    <property type="match status" value="1"/>
</dbReference>
<dbReference type="VEuPathDB" id="FungiDB:AB675_1871"/>
<gene>
    <name evidence="1" type="ORF">AB675_1871</name>
</gene>
<dbReference type="RefSeq" id="XP_018002599.1">
    <property type="nucleotide sequence ID" value="XM_018141794.1"/>
</dbReference>
<dbReference type="STRING" id="1664694.A0A0N1P1Z2"/>
<dbReference type="Gene3D" id="1.10.150.240">
    <property type="entry name" value="Putative phosphatase, domain 2"/>
    <property type="match status" value="1"/>
</dbReference>
<dbReference type="SUPFAM" id="SSF56784">
    <property type="entry name" value="HAD-like"/>
    <property type="match status" value="1"/>
</dbReference>
<dbReference type="AlphaFoldDB" id="A0A0N1P1Z2"/>
<accession>A0A0N1P1Z2</accession>
<comment type="caution">
    <text evidence="1">The sequence shown here is derived from an EMBL/GenBank/DDBJ whole genome shotgun (WGS) entry which is preliminary data.</text>
</comment>
<dbReference type="InterPro" id="IPR051806">
    <property type="entry name" value="HAD-like_SPP"/>
</dbReference>
<name>A0A0N1P1Z2_9EURO</name>
<keyword evidence="2" id="KW-1185">Reference proteome</keyword>
<dbReference type="SFLD" id="SFLDG01135">
    <property type="entry name" value="C1.5.6:_HAD__Beta-PGM__Phospha"/>
    <property type="match status" value="1"/>
</dbReference>
<protein>
    <submittedName>
        <fullName evidence="1">2-deoxyglucose-6-phosphate phosphatase 1</fullName>
    </submittedName>
</protein>